<dbReference type="GO" id="GO:0005344">
    <property type="term" value="F:oxygen carrier activity"/>
    <property type="evidence" value="ECO:0007669"/>
    <property type="project" value="UniProtKB-KW"/>
</dbReference>
<organism evidence="3 4">
    <name type="scientific">Romanomermis culicivorax</name>
    <name type="common">Nematode worm</name>
    <dbReference type="NCBI Taxonomy" id="13658"/>
    <lineage>
        <taxon>Eukaryota</taxon>
        <taxon>Metazoa</taxon>
        <taxon>Ecdysozoa</taxon>
        <taxon>Nematoda</taxon>
        <taxon>Enoplea</taxon>
        <taxon>Dorylaimia</taxon>
        <taxon>Mermithida</taxon>
        <taxon>Mermithoidea</taxon>
        <taxon>Mermithidae</taxon>
        <taxon>Romanomermis</taxon>
    </lineage>
</organism>
<dbReference type="InterPro" id="IPR044399">
    <property type="entry name" value="Mb-like_M"/>
</dbReference>
<dbReference type="WBParaSite" id="nRc.2.0.1.t44250-RA">
    <property type="protein sequence ID" value="nRc.2.0.1.t44250-RA"/>
    <property type="gene ID" value="nRc.2.0.1.g44250"/>
</dbReference>
<dbReference type="SUPFAM" id="SSF46458">
    <property type="entry name" value="Globin-like"/>
    <property type="match status" value="2"/>
</dbReference>
<keyword evidence="1" id="KW-0813">Transport</keyword>
<dbReference type="GO" id="GO:0020037">
    <property type="term" value="F:heme binding"/>
    <property type="evidence" value="ECO:0007669"/>
    <property type="project" value="InterPro"/>
</dbReference>
<sequence>MVVNIKILKSQLAKVPVNEANGVAFYTHMFTVAPQLRQFFKGSENVKPEDVKTNTRFMRQGQRLLLSMHLLLEIADTPVFEPYMRDLMDKHIRMKIDIELYHAFFHLVWYGYLEKMAGMSDFEKKEWDAFRDEIFMPAAKKCVKGCCDDQRSGSFSFLVKIKLFIESILYGSDQRMVNLQILKAQLEKVPVNEANGVAFYKHMFTVTPHLRQFFKGSENIKPEEVKDSSRFMRQGQRLLLSVHLLVETAETPLFESYVTEVMDKHKRFKIDFEIYNAFFELVLYGYLEKMTGMSDQEKQEWEAFKDELFLPVAKKQEKGWLIHE</sequence>
<feature type="domain" description="Globin" evidence="2">
    <location>
        <begin position="169"/>
        <end position="317"/>
    </location>
</feature>
<dbReference type="Gene3D" id="1.10.490.10">
    <property type="entry name" value="Globins"/>
    <property type="match status" value="2"/>
</dbReference>
<reference evidence="4" key="1">
    <citation type="submission" date="2022-11" db="UniProtKB">
        <authorList>
            <consortium name="WormBaseParasite"/>
        </authorList>
    </citation>
    <scope>IDENTIFICATION</scope>
</reference>
<feature type="domain" description="Globin" evidence="2">
    <location>
        <begin position="1"/>
        <end position="143"/>
    </location>
</feature>
<accession>A0A915L0L0</accession>
<proteinExistence type="inferred from homology"/>
<name>A0A915L0L0_ROMCU</name>
<dbReference type="InterPro" id="IPR012292">
    <property type="entry name" value="Globin/Proto"/>
</dbReference>
<dbReference type="OMA" id="RFMRQGQ"/>
<evidence type="ECO:0000313" key="4">
    <source>
        <dbReference type="WBParaSite" id="nRc.2.0.1.t44250-RA"/>
    </source>
</evidence>
<dbReference type="InterPro" id="IPR000971">
    <property type="entry name" value="Globin"/>
</dbReference>
<dbReference type="Pfam" id="PF00042">
    <property type="entry name" value="Globin"/>
    <property type="match status" value="2"/>
</dbReference>
<dbReference type="Proteomes" id="UP000887565">
    <property type="component" value="Unplaced"/>
</dbReference>
<dbReference type="InterPro" id="IPR009050">
    <property type="entry name" value="Globin-like_sf"/>
</dbReference>
<keyword evidence="1" id="KW-0408">Iron</keyword>
<comment type="similarity">
    <text evidence="1">Belongs to the globin family.</text>
</comment>
<evidence type="ECO:0000259" key="2">
    <source>
        <dbReference type="PROSITE" id="PS01033"/>
    </source>
</evidence>
<evidence type="ECO:0000313" key="3">
    <source>
        <dbReference type="Proteomes" id="UP000887565"/>
    </source>
</evidence>
<evidence type="ECO:0000256" key="1">
    <source>
        <dbReference type="RuleBase" id="RU000356"/>
    </source>
</evidence>
<dbReference type="PROSITE" id="PS01033">
    <property type="entry name" value="GLOBIN"/>
    <property type="match status" value="2"/>
</dbReference>
<keyword evidence="3" id="KW-1185">Reference proteome</keyword>
<protein>
    <submittedName>
        <fullName evidence="4">Globin family profile domain-containing protein</fullName>
    </submittedName>
</protein>
<dbReference type="GO" id="GO:0019825">
    <property type="term" value="F:oxygen binding"/>
    <property type="evidence" value="ECO:0007669"/>
    <property type="project" value="InterPro"/>
</dbReference>
<keyword evidence="1" id="KW-0561">Oxygen transport</keyword>
<keyword evidence="1" id="KW-0479">Metal-binding</keyword>
<keyword evidence="1" id="KW-0349">Heme</keyword>
<dbReference type="AlphaFoldDB" id="A0A915L0L0"/>
<dbReference type="CDD" id="cd01040">
    <property type="entry name" value="Mb-like"/>
    <property type="match status" value="2"/>
</dbReference>